<comment type="similarity">
    <text evidence="2">Belongs to the QNG1 protein family.</text>
</comment>
<keyword evidence="1" id="KW-0378">Hydrolase</keyword>
<dbReference type="PANTHER" id="PTHR21314">
    <property type="entry name" value="QUEUOSINE 5'-PHOSPHATE N-GLYCOSYLASE_HYDROLASE-RELATED"/>
    <property type="match status" value="1"/>
</dbReference>
<protein>
    <recommendedName>
        <fullName evidence="3">Queuosine 5'-phosphate N-glycosylase/hydrolase</fullName>
    </recommendedName>
    <alternativeName>
        <fullName evidence="4">Queuosine-nucleotide N-glycosylase/hydrolase</fullName>
    </alternativeName>
</protein>
<evidence type="ECO:0000256" key="2">
    <source>
        <dbReference type="ARBA" id="ARBA00035119"/>
    </source>
</evidence>
<dbReference type="GO" id="GO:0016787">
    <property type="term" value="F:hydrolase activity"/>
    <property type="evidence" value="ECO:0007669"/>
    <property type="project" value="UniProtKB-KW"/>
</dbReference>
<proteinExistence type="inferred from homology"/>
<dbReference type="PANTHER" id="PTHR21314:SF0">
    <property type="entry name" value="QUEUOSINE 5'-PHOSPHATE N-GLYCOSYLASE_HYDROLASE"/>
    <property type="match status" value="1"/>
</dbReference>
<accession>S5DN97</accession>
<evidence type="ECO:0000256" key="4">
    <source>
        <dbReference type="ARBA" id="ARBA00035393"/>
    </source>
</evidence>
<dbReference type="GO" id="GO:0006400">
    <property type="term" value="P:tRNA modification"/>
    <property type="evidence" value="ECO:0007669"/>
    <property type="project" value="TreeGrafter"/>
</dbReference>
<dbReference type="AlphaFoldDB" id="S5DN97"/>
<comment type="catalytic activity">
    <reaction evidence="5">
        <text>queuosine 5'-phosphate + H2O = queuine + D-ribose 5-phosphate</text>
        <dbReference type="Rhea" id="RHEA:75387"/>
        <dbReference type="ChEBI" id="CHEBI:15377"/>
        <dbReference type="ChEBI" id="CHEBI:17433"/>
        <dbReference type="ChEBI" id="CHEBI:78346"/>
        <dbReference type="ChEBI" id="CHEBI:194371"/>
    </reaction>
    <physiologicalReaction direction="left-to-right" evidence="5">
        <dbReference type="Rhea" id="RHEA:75388"/>
    </physiologicalReaction>
</comment>
<evidence type="ECO:0000313" key="6">
    <source>
        <dbReference type="EMBL" id="AGQ18933.1"/>
    </source>
</evidence>
<evidence type="ECO:0000256" key="5">
    <source>
        <dbReference type="ARBA" id="ARBA00048204"/>
    </source>
</evidence>
<reference evidence="6" key="1">
    <citation type="journal article" date="2013" name="Sci. Rep.">
        <title>Metagenomics uncovers a new group of low GC and ultra-small marine Actinobacteria.</title>
        <authorList>
            <person name="Ghai R."/>
            <person name="Mizuno C.M."/>
            <person name="Picazo A."/>
            <person name="Camacho A."/>
            <person name="Rodriguez-Valera F."/>
        </authorList>
    </citation>
    <scope>NUCLEOTIDE SEQUENCE</scope>
</reference>
<dbReference type="InterPro" id="IPR019438">
    <property type="entry name" value="Q_salvage"/>
</dbReference>
<dbReference type="Pfam" id="PF10343">
    <property type="entry name" value="Q_salvage"/>
    <property type="match status" value="1"/>
</dbReference>
<name>S5DN97_9ACTN</name>
<sequence>MKINWDSEVLSSVSKAIHQLEHLSIDLDSIENTADWLAYEEFSLPQNNQVRKNPEDFIRATLFMNTLNFAFTDFQTSIKYEVKRGSEVLSDSEAMYFQVNEAVDSGNNLVDGKVMATLTLEQLENIFAGNIEMPMLKERVEILNDVGQKLVDDYEGDWLNFINNGPKKLYANGEGLIERLVNEFPRFDDSSEYKGSTVKFYKLAQLAFWGIHGELSGSNYFKIEDMHSMTAFADYIVPVALNVMKITTYTPELDKKIRDGEMIERDSEEEIEIRSASIYATAILTEKVNERRPEDKSIIIPQLDYRLWKNYHATHHPHHLTYTTMY</sequence>
<evidence type="ECO:0000256" key="3">
    <source>
        <dbReference type="ARBA" id="ARBA00035306"/>
    </source>
</evidence>
<evidence type="ECO:0000256" key="1">
    <source>
        <dbReference type="ARBA" id="ARBA00022801"/>
    </source>
</evidence>
<dbReference type="EMBL" id="KC811116">
    <property type="protein sequence ID" value="AGQ18933.1"/>
    <property type="molecule type" value="Genomic_DNA"/>
</dbReference>
<organism evidence="6">
    <name type="scientific">Candidatus Actinomarina minuta</name>
    <dbReference type="NCBI Taxonomy" id="1389454"/>
    <lineage>
        <taxon>Bacteria</taxon>
        <taxon>Bacillati</taxon>
        <taxon>Actinomycetota</taxon>
        <taxon>Actinomycetes</taxon>
        <taxon>Candidatus Actinomarinidae</taxon>
        <taxon>Candidatus Actinomarinales</taxon>
        <taxon>Candidatus Actinomarineae</taxon>
        <taxon>Candidatus Actinomarinaceae</taxon>
        <taxon>Candidatus Actinomarina</taxon>
    </lineage>
</organism>